<feature type="domain" description="Thioesterase" evidence="1">
    <location>
        <begin position="62"/>
        <end position="143"/>
    </location>
</feature>
<organism evidence="2 3">
    <name type="scientific">Rhizobium subbaraonis</name>
    <dbReference type="NCBI Taxonomy" id="908946"/>
    <lineage>
        <taxon>Bacteria</taxon>
        <taxon>Pseudomonadati</taxon>
        <taxon>Pseudomonadota</taxon>
        <taxon>Alphaproteobacteria</taxon>
        <taxon>Hyphomicrobiales</taxon>
        <taxon>Rhizobiaceae</taxon>
        <taxon>Rhizobium/Agrobacterium group</taxon>
        <taxon>Rhizobium</taxon>
    </lineage>
</organism>
<evidence type="ECO:0000313" key="3">
    <source>
        <dbReference type="Proteomes" id="UP000219167"/>
    </source>
</evidence>
<dbReference type="Gene3D" id="3.40.50.1820">
    <property type="entry name" value="alpha/beta hydrolase"/>
    <property type="match status" value="1"/>
</dbReference>
<dbReference type="Proteomes" id="UP000219167">
    <property type="component" value="Unassembled WGS sequence"/>
</dbReference>
<dbReference type="SUPFAM" id="SSF53474">
    <property type="entry name" value="alpha/beta-Hydrolases"/>
    <property type="match status" value="1"/>
</dbReference>
<dbReference type="InterPro" id="IPR029058">
    <property type="entry name" value="AB_hydrolase_fold"/>
</dbReference>
<reference evidence="2 3" key="1">
    <citation type="submission" date="2017-08" db="EMBL/GenBank/DDBJ databases">
        <authorList>
            <person name="de Groot N.N."/>
        </authorList>
    </citation>
    <scope>NUCLEOTIDE SEQUENCE [LARGE SCALE GENOMIC DNA]</scope>
    <source>
        <strain evidence="2 3">JC85</strain>
    </source>
</reference>
<dbReference type="Pfam" id="PF00975">
    <property type="entry name" value="Thioesterase"/>
    <property type="match status" value="1"/>
</dbReference>
<proteinExistence type="predicted"/>
<dbReference type="RefSeq" id="WP_176526905.1">
    <property type="nucleotide sequence ID" value="NZ_OBQD01000023.1"/>
</dbReference>
<sequence>MNEKVENENPDEKRARRLEKLRHWRKACADESLELKSYNLEPGCNPLLLFHGDFDMGGVYVRKLANDCAHPLIAFAPHGMNDDNVKPSIEWMARERLADIFAVRSNGPYRLAGYCNGALVAYECARLLQERGCTVEFVIMIEPSSLNARPGYRLIHRALSSFFPPPAERSDKAQERLGVIMRKVWNAGRVAHLSPAEIAALARSMKERRLKERQRLAEDLQSRSSSEKQLQERYAGLIHVYTAALASYVPQPSTVPVVVLSTGRDGQGRQCGLYDGKQWGRLARNFRHIQMPGHHSTCLSVHAGELVANLRSILAAHPAQSA</sequence>
<gene>
    <name evidence="2" type="ORF">SAMN05892877_12325</name>
</gene>
<evidence type="ECO:0000259" key="1">
    <source>
        <dbReference type="Pfam" id="PF00975"/>
    </source>
</evidence>
<dbReference type="EMBL" id="OBQD01000023">
    <property type="protein sequence ID" value="SOC46552.1"/>
    <property type="molecule type" value="Genomic_DNA"/>
</dbReference>
<accession>A0A285UXI9</accession>
<protein>
    <submittedName>
        <fullName evidence="2">Thioesterase domain-containing protein</fullName>
    </submittedName>
</protein>
<dbReference type="AlphaFoldDB" id="A0A285UXI9"/>
<keyword evidence="3" id="KW-1185">Reference proteome</keyword>
<evidence type="ECO:0000313" key="2">
    <source>
        <dbReference type="EMBL" id="SOC46552.1"/>
    </source>
</evidence>
<name>A0A285UXI9_9HYPH</name>
<dbReference type="InterPro" id="IPR001031">
    <property type="entry name" value="Thioesterase"/>
</dbReference>